<dbReference type="Ensembl" id="ENSMMMT00000010374.1">
    <property type="protein sequence ID" value="ENSMMMP00000009089.1"/>
    <property type="gene ID" value="ENSMMMG00000008124.1"/>
</dbReference>
<proteinExistence type="predicted"/>
<sequence>MMVLFWQPLKMYWWSLFNTSWEFWASSMTLETSMPLATGATWTKWPPYAGSSRTSPTLEATLIASPLLDSSMVPSWKVEWPYCLTSSPAHLKMSPQ</sequence>
<keyword evidence="2" id="KW-1185">Reference proteome</keyword>
<dbReference type="AlphaFoldDB" id="A0A8C5Z6A1"/>
<accession>A0A8C5Z6A1</accession>
<reference evidence="1" key="1">
    <citation type="submission" date="2025-08" db="UniProtKB">
        <authorList>
            <consortium name="Ensembl"/>
        </authorList>
    </citation>
    <scope>IDENTIFICATION</scope>
</reference>
<evidence type="ECO:0000313" key="2">
    <source>
        <dbReference type="Proteomes" id="UP000694407"/>
    </source>
</evidence>
<dbReference type="GeneTree" id="ENSGT00910000146698"/>
<evidence type="ECO:0000313" key="1">
    <source>
        <dbReference type="Ensembl" id="ENSMMMP00000009089.1"/>
    </source>
</evidence>
<organism evidence="1 2">
    <name type="scientific">Marmota marmota marmota</name>
    <name type="common">Alpine marmot</name>
    <dbReference type="NCBI Taxonomy" id="9994"/>
    <lineage>
        <taxon>Eukaryota</taxon>
        <taxon>Metazoa</taxon>
        <taxon>Chordata</taxon>
        <taxon>Craniata</taxon>
        <taxon>Vertebrata</taxon>
        <taxon>Euteleostomi</taxon>
        <taxon>Mammalia</taxon>
        <taxon>Eutheria</taxon>
        <taxon>Euarchontoglires</taxon>
        <taxon>Glires</taxon>
        <taxon>Rodentia</taxon>
        <taxon>Sciuromorpha</taxon>
        <taxon>Sciuridae</taxon>
        <taxon>Xerinae</taxon>
        <taxon>Marmotini</taxon>
        <taxon>Marmota</taxon>
    </lineage>
</organism>
<name>A0A8C5Z6A1_MARMA</name>
<reference evidence="1" key="2">
    <citation type="submission" date="2025-09" db="UniProtKB">
        <authorList>
            <consortium name="Ensembl"/>
        </authorList>
    </citation>
    <scope>IDENTIFICATION</scope>
</reference>
<dbReference type="Proteomes" id="UP000694407">
    <property type="component" value="Unplaced"/>
</dbReference>
<protein>
    <submittedName>
        <fullName evidence="1">Uncharacterized protein</fullName>
    </submittedName>
</protein>